<sequence length="120" mass="13393">MSRPLLASFSVQCINSNSPCTLEVNISALLLLLNKINVANSATPLSSTLPLSGKRLPLLIVGIHYFKLVSREFPREAGGGRLLRNFKLLRVKNMFHVIWNGEASRIRFMPLRFMVSIRGG</sequence>
<proteinExistence type="predicted"/>
<dbReference type="Proteomes" id="UP001054837">
    <property type="component" value="Unassembled WGS sequence"/>
</dbReference>
<comment type="caution">
    <text evidence="1">The sequence shown here is derived from an EMBL/GenBank/DDBJ whole genome shotgun (WGS) entry which is preliminary data.</text>
</comment>
<dbReference type="AlphaFoldDB" id="A0AAV4S0M0"/>
<evidence type="ECO:0000313" key="1">
    <source>
        <dbReference type="EMBL" id="GIY27703.1"/>
    </source>
</evidence>
<gene>
    <name evidence="1" type="ORF">CDAR_237841</name>
</gene>
<keyword evidence="2" id="KW-1185">Reference proteome</keyword>
<reference evidence="1 2" key="1">
    <citation type="submission" date="2021-06" db="EMBL/GenBank/DDBJ databases">
        <title>Caerostris darwini draft genome.</title>
        <authorList>
            <person name="Kono N."/>
            <person name="Arakawa K."/>
        </authorList>
    </citation>
    <scope>NUCLEOTIDE SEQUENCE [LARGE SCALE GENOMIC DNA]</scope>
</reference>
<name>A0AAV4S0M0_9ARAC</name>
<organism evidence="1 2">
    <name type="scientific">Caerostris darwini</name>
    <dbReference type="NCBI Taxonomy" id="1538125"/>
    <lineage>
        <taxon>Eukaryota</taxon>
        <taxon>Metazoa</taxon>
        <taxon>Ecdysozoa</taxon>
        <taxon>Arthropoda</taxon>
        <taxon>Chelicerata</taxon>
        <taxon>Arachnida</taxon>
        <taxon>Araneae</taxon>
        <taxon>Araneomorphae</taxon>
        <taxon>Entelegynae</taxon>
        <taxon>Araneoidea</taxon>
        <taxon>Araneidae</taxon>
        <taxon>Caerostris</taxon>
    </lineage>
</organism>
<dbReference type="EMBL" id="BPLQ01007073">
    <property type="protein sequence ID" value="GIY27703.1"/>
    <property type="molecule type" value="Genomic_DNA"/>
</dbReference>
<accession>A0AAV4S0M0</accession>
<protein>
    <submittedName>
        <fullName evidence="1">Uncharacterized protein</fullName>
    </submittedName>
</protein>
<evidence type="ECO:0000313" key="2">
    <source>
        <dbReference type="Proteomes" id="UP001054837"/>
    </source>
</evidence>